<organism evidence="1 2">
    <name type="scientific">Nephila pilipes</name>
    <name type="common">Giant wood spider</name>
    <name type="synonym">Nephila maculata</name>
    <dbReference type="NCBI Taxonomy" id="299642"/>
    <lineage>
        <taxon>Eukaryota</taxon>
        <taxon>Metazoa</taxon>
        <taxon>Ecdysozoa</taxon>
        <taxon>Arthropoda</taxon>
        <taxon>Chelicerata</taxon>
        <taxon>Arachnida</taxon>
        <taxon>Araneae</taxon>
        <taxon>Araneomorphae</taxon>
        <taxon>Entelegynae</taxon>
        <taxon>Araneoidea</taxon>
        <taxon>Nephilidae</taxon>
        <taxon>Nephila</taxon>
    </lineage>
</organism>
<evidence type="ECO:0000313" key="2">
    <source>
        <dbReference type="Proteomes" id="UP000887013"/>
    </source>
</evidence>
<protein>
    <submittedName>
        <fullName evidence="1">Uncharacterized protein</fullName>
    </submittedName>
</protein>
<sequence length="113" mass="12610">MTHLHPQHRTYSTSANSVQTFPSSFLNDSLQQGSDGISHCNNSSRCTPGLGQDLRINQRALRDPGQFSSPNICTSRPIIKCLLPIKEIEKNLPRQFFSPLSRMAARNDGIRAM</sequence>
<proteinExistence type="predicted"/>
<comment type="caution">
    <text evidence="1">The sequence shown here is derived from an EMBL/GenBank/DDBJ whole genome shotgun (WGS) entry which is preliminary data.</text>
</comment>
<name>A0A8X6TKI9_NEPPI</name>
<dbReference type="EMBL" id="BMAW01105688">
    <property type="protein sequence ID" value="GFT20459.1"/>
    <property type="molecule type" value="Genomic_DNA"/>
</dbReference>
<dbReference type="Proteomes" id="UP000887013">
    <property type="component" value="Unassembled WGS sequence"/>
</dbReference>
<reference evidence="1" key="1">
    <citation type="submission" date="2020-08" db="EMBL/GenBank/DDBJ databases">
        <title>Multicomponent nature underlies the extraordinary mechanical properties of spider dragline silk.</title>
        <authorList>
            <person name="Kono N."/>
            <person name="Nakamura H."/>
            <person name="Mori M."/>
            <person name="Yoshida Y."/>
            <person name="Ohtoshi R."/>
            <person name="Malay A.D."/>
            <person name="Moran D.A.P."/>
            <person name="Tomita M."/>
            <person name="Numata K."/>
            <person name="Arakawa K."/>
        </authorList>
    </citation>
    <scope>NUCLEOTIDE SEQUENCE</scope>
</reference>
<dbReference type="AlphaFoldDB" id="A0A8X6TKI9"/>
<evidence type="ECO:0000313" key="1">
    <source>
        <dbReference type="EMBL" id="GFT20459.1"/>
    </source>
</evidence>
<gene>
    <name evidence="1" type="ORF">NPIL_593791</name>
</gene>
<keyword evidence="2" id="KW-1185">Reference proteome</keyword>
<accession>A0A8X6TKI9</accession>
<dbReference type="OrthoDB" id="10580531at2759"/>